<evidence type="ECO:0000313" key="3">
    <source>
        <dbReference type="Proteomes" id="UP000824094"/>
    </source>
</evidence>
<organism evidence="2 3">
    <name type="scientific">Candidatus Stercoripulliclostridium merdigallinarum</name>
    <dbReference type="NCBI Taxonomy" id="2840951"/>
    <lineage>
        <taxon>Bacteria</taxon>
        <taxon>Bacillati</taxon>
        <taxon>Bacillota</taxon>
        <taxon>Clostridia</taxon>
        <taxon>Eubacteriales</taxon>
        <taxon>Candidatus Stercoripulliclostridium</taxon>
    </lineage>
</organism>
<feature type="domain" description="Peptidase U32 collagenase" evidence="1">
    <location>
        <begin position="370"/>
        <end position="462"/>
    </location>
</feature>
<dbReference type="PANTHER" id="PTHR30217:SF10">
    <property type="entry name" value="23S RRNA 5-HYDROXYCYTIDINE C2501 SYNTHASE"/>
    <property type="match status" value="1"/>
</dbReference>
<protein>
    <submittedName>
        <fullName evidence="2">U32 family peptidase</fullName>
    </submittedName>
</protein>
<dbReference type="Proteomes" id="UP000824094">
    <property type="component" value="Unassembled WGS sequence"/>
</dbReference>
<comment type="caution">
    <text evidence="2">The sequence shown here is derived from an EMBL/GenBank/DDBJ whole genome shotgun (WGS) entry which is preliminary data.</text>
</comment>
<dbReference type="EMBL" id="DVNF01000101">
    <property type="protein sequence ID" value="HIU60435.1"/>
    <property type="molecule type" value="Genomic_DNA"/>
</dbReference>
<reference evidence="2" key="2">
    <citation type="journal article" date="2021" name="PeerJ">
        <title>Extensive microbial diversity within the chicken gut microbiome revealed by metagenomics and culture.</title>
        <authorList>
            <person name="Gilroy R."/>
            <person name="Ravi A."/>
            <person name="Getino M."/>
            <person name="Pursley I."/>
            <person name="Horton D.L."/>
            <person name="Alikhan N.F."/>
            <person name="Baker D."/>
            <person name="Gharbi K."/>
            <person name="Hall N."/>
            <person name="Watson M."/>
            <person name="Adriaenssens E.M."/>
            <person name="Foster-Nyarko E."/>
            <person name="Jarju S."/>
            <person name="Secka A."/>
            <person name="Antonio M."/>
            <person name="Oren A."/>
            <person name="Chaudhuri R.R."/>
            <person name="La Ragione R."/>
            <person name="Hildebrand F."/>
            <person name="Pallen M.J."/>
        </authorList>
    </citation>
    <scope>NUCLEOTIDE SEQUENCE</scope>
    <source>
        <strain evidence="2">18911</strain>
    </source>
</reference>
<evidence type="ECO:0000313" key="2">
    <source>
        <dbReference type="EMBL" id="HIU60435.1"/>
    </source>
</evidence>
<evidence type="ECO:0000259" key="1">
    <source>
        <dbReference type="Pfam" id="PF12392"/>
    </source>
</evidence>
<dbReference type="PANTHER" id="PTHR30217">
    <property type="entry name" value="PEPTIDASE U32 FAMILY"/>
    <property type="match status" value="1"/>
</dbReference>
<dbReference type="Pfam" id="PF01136">
    <property type="entry name" value="Peptidase_U32"/>
    <property type="match status" value="1"/>
</dbReference>
<proteinExistence type="predicted"/>
<feature type="non-terminal residue" evidence="2">
    <location>
        <position position="485"/>
    </location>
</feature>
<sequence>MLELLAPAGGKEHFLAAVDSGADAVYFGLKRFSARNSAENFDFEQLDYCLKYAKTFGVRAYAAMNTLVKDSERKDFIETVLRLYEMGVDGFIVQDIFLGKRIKAEIPEIRLHLSTQGGACNAYAAEVAKEFGFSRIVAARETTLEDLSEMAKIIEVESFVQGALCTSFSGECYASAFIGGNSANRGRCKQPCRMKYSLNGAKPDYAICLKDLSVGPDIAVLRDTGVSALKIEGRMRRPEYVSAAVKYYKKLMSGMNAREEFSALKRSYNRGDYTAAAGRKNDIISKKTQGHIGEAVGTVIAVTGNRIKVSSNLKPEKGDAFKILRNGEETGSAIIRKVIGSRGRFEAEYRGAVKPGDEVRITTDVGLNEKLLSSKRLLPLSVTVRAMAGQPVSVTAEGGGRKTEHSGEIAAAAENRPLSAEEIKEVFSKTDKFPFAPEITVETDGAFIPRSVLNAIRRGVYSDFFEGAVKRRAPLSVDIKKIIGG</sequence>
<accession>A0A9D1MHR8</accession>
<dbReference type="InterPro" id="IPR051454">
    <property type="entry name" value="RNA/ubiquinone_mod_enzymes"/>
</dbReference>
<gene>
    <name evidence="2" type="ORF">IAB05_03465</name>
</gene>
<dbReference type="InterPro" id="IPR020988">
    <property type="entry name" value="Pept_U32_collagenase"/>
</dbReference>
<dbReference type="AlphaFoldDB" id="A0A9D1MHR8"/>
<dbReference type="InterPro" id="IPR001539">
    <property type="entry name" value="Peptidase_U32"/>
</dbReference>
<name>A0A9D1MHR8_9FIRM</name>
<dbReference type="Pfam" id="PF12392">
    <property type="entry name" value="DUF3656"/>
    <property type="match status" value="1"/>
</dbReference>
<reference evidence="2" key="1">
    <citation type="submission" date="2020-10" db="EMBL/GenBank/DDBJ databases">
        <authorList>
            <person name="Gilroy R."/>
        </authorList>
    </citation>
    <scope>NUCLEOTIDE SEQUENCE</scope>
    <source>
        <strain evidence="2">18911</strain>
    </source>
</reference>